<evidence type="ECO:0000313" key="2">
    <source>
        <dbReference type="EMBL" id="XCG63721.1"/>
    </source>
</evidence>
<dbReference type="Pfam" id="PF01872">
    <property type="entry name" value="RibD_C"/>
    <property type="match status" value="1"/>
</dbReference>
<evidence type="ECO:0000259" key="1">
    <source>
        <dbReference type="Pfam" id="PF01872"/>
    </source>
</evidence>
<dbReference type="EMBL" id="CP159218">
    <property type="protein sequence ID" value="XCG63721.1"/>
    <property type="molecule type" value="Genomic_DNA"/>
</dbReference>
<dbReference type="Gene3D" id="3.40.430.10">
    <property type="entry name" value="Dihydrofolate Reductase, subunit A"/>
    <property type="match status" value="1"/>
</dbReference>
<dbReference type="SUPFAM" id="SSF53597">
    <property type="entry name" value="Dihydrofolate reductase-like"/>
    <property type="match status" value="1"/>
</dbReference>
<organism evidence="2">
    <name type="scientific">Nakamurella sp. A5-74</name>
    <dbReference type="NCBI Taxonomy" id="3158264"/>
    <lineage>
        <taxon>Bacteria</taxon>
        <taxon>Bacillati</taxon>
        <taxon>Actinomycetota</taxon>
        <taxon>Actinomycetes</taxon>
        <taxon>Nakamurellales</taxon>
        <taxon>Nakamurellaceae</taxon>
        <taxon>Nakamurella</taxon>
    </lineage>
</organism>
<sequence length="152" mass="16522">MRRVRAISPDGYAGGSGGDLGVMPLDEAFDIHHAHLIAGADRLVHGDDLPGDVSRWPQVPSDPDASDAEREIAQRCADGIPVIFGSRTLFTHLLREGLVDQLPMMVGPKLVAGDRPVFDAVPMTELRLRDVTRFPDSENVVLDYDVLPPSSE</sequence>
<dbReference type="GO" id="GO:0009231">
    <property type="term" value="P:riboflavin biosynthetic process"/>
    <property type="evidence" value="ECO:0007669"/>
    <property type="project" value="InterPro"/>
</dbReference>
<reference evidence="2" key="1">
    <citation type="submission" date="2024-05" db="EMBL/GenBank/DDBJ databases">
        <authorList>
            <person name="Cai S.Y."/>
            <person name="Jin L.M."/>
            <person name="Li H.R."/>
        </authorList>
    </citation>
    <scope>NUCLEOTIDE SEQUENCE</scope>
    <source>
        <strain evidence="2">A5-74</strain>
    </source>
</reference>
<gene>
    <name evidence="2" type="ORF">ABLG96_21480</name>
</gene>
<dbReference type="RefSeq" id="WP_353649336.1">
    <property type="nucleotide sequence ID" value="NZ_CP159218.1"/>
</dbReference>
<name>A0AAU8DN73_9ACTN</name>
<feature type="domain" description="Bacterial bifunctional deaminase-reductase C-terminal" evidence="1">
    <location>
        <begin position="82"/>
        <end position="139"/>
    </location>
</feature>
<dbReference type="AlphaFoldDB" id="A0AAU8DN73"/>
<dbReference type="GO" id="GO:0008703">
    <property type="term" value="F:5-amino-6-(5-phosphoribosylamino)uracil reductase activity"/>
    <property type="evidence" value="ECO:0007669"/>
    <property type="project" value="InterPro"/>
</dbReference>
<protein>
    <submittedName>
        <fullName evidence="2">Dihydrofolate reductase family protein</fullName>
    </submittedName>
</protein>
<dbReference type="InterPro" id="IPR024072">
    <property type="entry name" value="DHFR-like_dom_sf"/>
</dbReference>
<proteinExistence type="predicted"/>
<dbReference type="InterPro" id="IPR002734">
    <property type="entry name" value="RibDG_C"/>
</dbReference>
<accession>A0AAU8DN73</accession>